<dbReference type="Pfam" id="PF02023">
    <property type="entry name" value="SCAN"/>
    <property type="match status" value="2"/>
</dbReference>
<evidence type="ECO:0000256" key="11">
    <source>
        <dbReference type="PROSITE-ProRule" id="PRU00042"/>
    </source>
</evidence>
<evidence type="ECO:0000256" key="10">
    <source>
        <dbReference type="ARBA" id="ARBA00023242"/>
    </source>
</evidence>
<dbReference type="SMART" id="SM00431">
    <property type="entry name" value="SCAN"/>
    <property type="match status" value="2"/>
</dbReference>
<sequence length="1100" mass="126274">MEQTSAGPELEKGAGKTNSTIEPEEMVERSRWKALHECKEEPYKGLRQHWEAQWQEFLTGLDSPHAGWEKDPNPWEDTKAFLTSFEQVAQACQWPREEWAARLLPALSGEAEQAFHSLEARDREDYGKVKEAILCGEANRMETLRQHFRQFRSREVEDPRRIYSQLRDLCRQWLRPERHSKEQILELLILEQFLAILPPELQGWIRAGGPENCTQAAALVEDFLLSQQGRPKTKKWPGPLQEVCLGSLDAEMKPPDPVQRQIYKDTEQSSSGVISSPGHRPECSGLPPSLIPPEGQETAKGERAKAHMKLKETGVSLHVVEEALTQPSQRTIFWHVLQEDGGNANTLGDGSRRQLKVGNSSCERNEPEVTPGLDPEMTQGNLLMPAEILKETSFKQMLQNKGMTVMSVGLHSASGIWRFAGVEPAAKMMMEQNSAGPKGGAVQAIQPEYLAEQPRWRAWQEGREEPCWEPQWKEFLRGLESSHAEWKKEPSPWEDAKSFLAAFEQVAQACQWPREEWAARLLPALSGEAQRAFGGLEARDKEDYGKVKAAILCGEANRMETLRQHFRQFRSREVGDPRRIYSQLQELCRSWLRPERHSKEQILELLILEQFLAILPLELQSWIRAGYPENCTEAAALVDDFLMSQQEAKAEKWQGPLQESWLQSQKAEVELLGSAQREMYREAKQSIQGEMKFLGKETKWKSLSSSQFPPEKQEMAASGQTEGPMDLKKSGASMPTEEQALILPRQKTMFWQVLPGDGRNAECSERLLVPRPDLSTLPEKKEVLFNQVPEETERLPGRDSGDGKRGPIKKEYLQMGPEETQEKTSEVTHWSILGRYEVPKQRRESSWQEKKPARRENECSQLSEGINKTSPVHRERKKPLFSKYGRKYRYKPGIVLIHPGENHLECPTMGENIQQIGCLDKPQRIYVDEKRYEISEYRKIEGMIGHQGNCVGERPYQCPDCGRRFSCRMSLENHHGLHTEGRPYECSHCGKWFRHRTTLGKHQKLHTRERVHECLVCGKLFISNAALMTHQRIHTGEKPYKCPPCERTFTTKGELTRHQRIHTGERPFECSQCGKGFMRREHLVTHQRTHARNCSNNLNK</sequence>
<evidence type="ECO:0000259" key="14">
    <source>
        <dbReference type="PROSITE" id="PS50804"/>
    </source>
</evidence>
<evidence type="ECO:0000256" key="1">
    <source>
        <dbReference type="ARBA" id="ARBA00004123"/>
    </source>
</evidence>
<keyword evidence="7" id="KW-0805">Transcription regulation</keyword>
<evidence type="ECO:0000256" key="5">
    <source>
        <dbReference type="ARBA" id="ARBA00022771"/>
    </source>
</evidence>
<dbReference type="PANTHER" id="PTHR45935">
    <property type="entry name" value="PROTEIN ZBED8-RELATED"/>
    <property type="match status" value="1"/>
</dbReference>
<dbReference type="SUPFAM" id="SSF47353">
    <property type="entry name" value="Retrovirus capsid dimerization domain-like"/>
    <property type="match status" value="2"/>
</dbReference>
<evidence type="ECO:0000256" key="6">
    <source>
        <dbReference type="ARBA" id="ARBA00022833"/>
    </source>
</evidence>
<dbReference type="GO" id="GO:0008270">
    <property type="term" value="F:zinc ion binding"/>
    <property type="evidence" value="ECO:0007669"/>
    <property type="project" value="UniProtKB-KW"/>
</dbReference>
<keyword evidence="4" id="KW-0677">Repeat</keyword>
<evidence type="ECO:0000256" key="12">
    <source>
        <dbReference type="SAM" id="MobiDB-lite"/>
    </source>
</evidence>
<keyword evidence="6" id="KW-0862">Zinc</keyword>
<dbReference type="FunFam" id="1.10.4020.10:FF:000001">
    <property type="entry name" value="zinc finger protein 263 isoform X1"/>
    <property type="match status" value="2"/>
</dbReference>
<feature type="domain" description="C2H2-type" evidence="13">
    <location>
        <begin position="1040"/>
        <end position="1067"/>
    </location>
</feature>
<dbReference type="SUPFAM" id="SSF57667">
    <property type="entry name" value="beta-beta-alpha zinc fingers"/>
    <property type="match status" value="3"/>
</dbReference>
<keyword evidence="3" id="KW-0479">Metal-binding</keyword>
<dbReference type="Proteomes" id="UP001190640">
    <property type="component" value="Chromosome 4"/>
</dbReference>
<comment type="similarity">
    <text evidence="2">Belongs to the krueppel C2H2-type zinc-finger protein family.</text>
</comment>
<feature type="domain" description="C2H2-type" evidence="13">
    <location>
        <begin position="1012"/>
        <end position="1039"/>
    </location>
</feature>
<accession>A0AA97J5Q9</accession>
<dbReference type="AlphaFoldDB" id="A0AA97J5Q9"/>
<feature type="domain" description="C2H2-type" evidence="13">
    <location>
        <begin position="956"/>
        <end position="983"/>
    </location>
</feature>
<evidence type="ECO:0000313" key="16">
    <source>
        <dbReference type="RefSeq" id="XP_054831555.1"/>
    </source>
</evidence>
<keyword evidence="9" id="KW-0804">Transcription</keyword>
<dbReference type="RefSeq" id="XP_054831555.1">
    <property type="nucleotide sequence ID" value="XM_054975580.1"/>
</dbReference>
<evidence type="ECO:0000256" key="7">
    <source>
        <dbReference type="ARBA" id="ARBA00023015"/>
    </source>
</evidence>
<comment type="subcellular location">
    <subcellularLocation>
        <location evidence="1">Nucleus</location>
    </subcellularLocation>
</comment>
<evidence type="ECO:0000313" key="15">
    <source>
        <dbReference type="Proteomes" id="UP001190640"/>
    </source>
</evidence>
<dbReference type="PANTHER" id="PTHR45935:SF15">
    <property type="entry name" value="SCAN BOX DOMAIN-CONTAINING PROTEIN"/>
    <property type="match status" value="1"/>
</dbReference>
<dbReference type="InterPro" id="IPR003309">
    <property type="entry name" value="SCAN_dom"/>
</dbReference>
<dbReference type="SMART" id="SM00355">
    <property type="entry name" value="ZnF_C2H2"/>
    <property type="match status" value="5"/>
</dbReference>
<keyword evidence="15" id="KW-1185">Reference proteome</keyword>
<proteinExistence type="inferred from homology"/>
<feature type="domain" description="C2H2-type" evidence="13">
    <location>
        <begin position="984"/>
        <end position="1011"/>
    </location>
</feature>
<feature type="domain" description="C2H2-type" evidence="13">
    <location>
        <begin position="1068"/>
        <end position="1095"/>
    </location>
</feature>
<feature type="region of interest" description="Disordered" evidence="12">
    <location>
        <begin position="841"/>
        <end position="878"/>
    </location>
</feature>
<dbReference type="CDD" id="cd07936">
    <property type="entry name" value="SCAN"/>
    <property type="match status" value="2"/>
</dbReference>
<keyword evidence="10" id="KW-0539">Nucleus</keyword>
<evidence type="ECO:0000256" key="9">
    <source>
        <dbReference type="ARBA" id="ARBA00023163"/>
    </source>
</evidence>
<dbReference type="FunFam" id="3.30.160.60:FF:000087">
    <property type="entry name" value="Zinc finger protein 354B"/>
    <property type="match status" value="1"/>
</dbReference>
<keyword evidence="8" id="KW-0238">DNA-binding</keyword>
<feature type="region of interest" description="Disordered" evidence="12">
    <location>
        <begin position="1"/>
        <end position="27"/>
    </location>
</feature>
<dbReference type="Gene3D" id="1.10.4020.10">
    <property type="entry name" value="DNA breaking-rejoining enzymes"/>
    <property type="match status" value="2"/>
</dbReference>
<feature type="domain" description="SCAN box" evidence="14">
    <location>
        <begin position="563"/>
        <end position="641"/>
    </location>
</feature>
<dbReference type="Pfam" id="PF00096">
    <property type="entry name" value="zf-C2H2"/>
    <property type="match status" value="3"/>
</dbReference>
<dbReference type="PROSITE" id="PS50804">
    <property type="entry name" value="SCAN_BOX"/>
    <property type="match status" value="2"/>
</dbReference>
<name>A0AA97J5Q9_EUBMA</name>
<keyword evidence="5 11" id="KW-0863">Zinc-finger</keyword>
<organism evidence="15 16">
    <name type="scientific">Eublepharis macularius</name>
    <name type="common">Leopard gecko</name>
    <name type="synonym">Cyrtodactylus macularius</name>
    <dbReference type="NCBI Taxonomy" id="481883"/>
    <lineage>
        <taxon>Eukaryota</taxon>
        <taxon>Metazoa</taxon>
        <taxon>Chordata</taxon>
        <taxon>Craniata</taxon>
        <taxon>Vertebrata</taxon>
        <taxon>Euteleostomi</taxon>
        <taxon>Lepidosauria</taxon>
        <taxon>Squamata</taxon>
        <taxon>Bifurcata</taxon>
        <taxon>Gekkota</taxon>
        <taxon>Eublepharidae</taxon>
        <taxon>Eublepharinae</taxon>
        <taxon>Eublepharis</taxon>
    </lineage>
</organism>
<feature type="compositionally biased region" description="Polar residues" evidence="12">
    <location>
        <begin position="859"/>
        <end position="870"/>
    </location>
</feature>
<dbReference type="FunFam" id="3.30.160.60:FF:000384">
    <property type="entry name" value="Zinc finger protein 550"/>
    <property type="match status" value="1"/>
</dbReference>
<evidence type="ECO:0000256" key="3">
    <source>
        <dbReference type="ARBA" id="ARBA00022723"/>
    </source>
</evidence>
<evidence type="ECO:0000256" key="8">
    <source>
        <dbReference type="ARBA" id="ARBA00023125"/>
    </source>
</evidence>
<feature type="compositionally biased region" description="Basic and acidic residues" evidence="12">
    <location>
        <begin position="841"/>
        <end position="858"/>
    </location>
</feature>
<feature type="domain" description="SCAN box" evidence="14">
    <location>
        <begin position="145"/>
        <end position="223"/>
    </location>
</feature>
<dbReference type="InterPro" id="IPR036236">
    <property type="entry name" value="Znf_C2H2_sf"/>
</dbReference>
<dbReference type="Gene3D" id="3.30.160.60">
    <property type="entry name" value="Classic Zinc Finger"/>
    <property type="match status" value="5"/>
</dbReference>
<protein>
    <submittedName>
        <fullName evidence="16">Uncharacterized protein LOC129327125</fullName>
    </submittedName>
</protein>
<dbReference type="InterPro" id="IPR050916">
    <property type="entry name" value="SCAN-C2H2_zinc_finger"/>
</dbReference>
<reference evidence="16" key="1">
    <citation type="submission" date="2025-08" db="UniProtKB">
        <authorList>
            <consortium name="RefSeq"/>
        </authorList>
    </citation>
    <scope>IDENTIFICATION</scope>
    <source>
        <tissue evidence="16">Blood</tissue>
    </source>
</reference>
<dbReference type="GO" id="GO:0003677">
    <property type="term" value="F:DNA binding"/>
    <property type="evidence" value="ECO:0007669"/>
    <property type="project" value="UniProtKB-KW"/>
</dbReference>
<evidence type="ECO:0000256" key="4">
    <source>
        <dbReference type="ARBA" id="ARBA00022737"/>
    </source>
</evidence>
<dbReference type="FunFam" id="3.30.160.60:FF:000135">
    <property type="entry name" value="Zinc finger protein 358"/>
    <property type="match status" value="1"/>
</dbReference>
<dbReference type="FunFam" id="3.30.160.60:FF:002343">
    <property type="entry name" value="Zinc finger protein 33A"/>
    <property type="match status" value="1"/>
</dbReference>
<dbReference type="KEGG" id="emc:129327125"/>
<gene>
    <name evidence="16" type="primary">LOC129327125</name>
</gene>
<dbReference type="PROSITE" id="PS00028">
    <property type="entry name" value="ZINC_FINGER_C2H2_1"/>
    <property type="match status" value="5"/>
</dbReference>
<dbReference type="GeneID" id="129327125"/>
<dbReference type="InterPro" id="IPR038269">
    <property type="entry name" value="SCAN_sf"/>
</dbReference>
<feature type="region of interest" description="Disordered" evidence="12">
    <location>
        <begin position="704"/>
        <end position="732"/>
    </location>
</feature>
<dbReference type="FunFam" id="3.30.160.60:FF:001156">
    <property type="entry name" value="Zinc finger protein 407"/>
    <property type="match status" value="1"/>
</dbReference>
<dbReference type="InterPro" id="IPR013087">
    <property type="entry name" value="Znf_C2H2_type"/>
</dbReference>
<evidence type="ECO:0000259" key="13">
    <source>
        <dbReference type="PROSITE" id="PS50157"/>
    </source>
</evidence>
<dbReference type="PROSITE" id="PS50157">
    <property type="entry name" value="ZINC_FINGER_C2H2_2"/>
    <property type="match status" value="5"/>
</dbReference>
<evidence type="ECO:0000256" key="2">
    <source>
        <dbReference type="ARBA" id="ARBA00006991"/>
    </source>
</evidence>
<dbReference type="GO" id="GO:0005634">
    <property type="term" value="C:nucleus"/>
    <property type="evidence" value="ECO:0007669"/>
    <property type="project" value="UniProtKB-SubCell"/>
</dbReference>